<protein>
    <submittedName>
        <fullName evidence="1">Uncharacterized protein</fullName>
    </submittedName>
</protein>
<evidence type="ECO:0000313" key="1">
    <source>
        <dbReference type="EMBL" id="AIA64555.1"/>
    </source>
</evidence>
<dbReference type="Proteomes" id="UP000026984">
    <property type="component" value="Segment"/>
</dbReference>
<organism evidence="1 2">
    <name type="scientific">Cronobacter phage CR8</name>
    <dbReference type="NCBI Taxonomy" id="1327934"/>
    <lineage>
        <taxon>Viruses</taxon>
        <taxon>Duplodnaviria</taxon>
        <taxon>Heunggongvirae</taxon>
        <taxon>Uroviricota</taxon>
        <taxon>Caudoviricetes</taxon>
        <taxon>Vequintavirinae</taxon>
        <taxon>Certrevirus</taxon>
        <taxon>Certrevirus CR8</taxon>
    </lineage>
</organism>
<keyword evidence="2" id="KW-1185">Reference proteome</keyword>
<dbReference type="InterPro" id="IPR020288">
    <property type="entry name" value="Sheath_initiator"/>
</dbReference>
<gene>
    <name evidence="1" type="ORF">CR8_025</name>
</gene>
<sequence>MATQFKDLLLDPLTGDLDFGTPGDRGMRLALTNQLSLRQRLYLRFAIWAGDWYFDETFGFPYRTFIGKKTVKAVLDGRIKSEVRQEPDVLQITDFQSTMDVVGRSYKCFFTVVTAEGEEINLAFVGEDQYQYPTPPESNVQLCGDEGVIINFKNKLYYLINFQLPKYGDSTWVNTWK</sequence>
<dbReference type="KEGG" id="vg:19686776"/>
<name>A0A060ACC5_9CAUD</name>
<accession>A0A060ACC5</accession>
<dbReference type="GeneID" id="19686776"/>
<evidence type="ECO:0000313" key="2">
    <source>
        <dbReference type="Proteomes" id="UP000026984"/>
    </source>
</evidence>
<dbReference type="RefSeq" id="YP_009042262.1">
    <property type="nucleotide sequence ID" value="NC_024354.1"/>
</dbReference>
<dbReference type="Pfam" id="PF10934">
    <property type="entry name" value="Sheath_initiator"/>
    <property type="match status" value="1"/>
</dbReference>
<proteinExistence type="predicted"/>
<reference evidence="1 2" key="1">
    <citation type="submission" date="2013-04" db="EMBL/GenBank/DDBJ databases">
        <title>Complete Genome Sequence of Cronobacter sakazakii Bacteriophage CR8.</title>
        <authorList>
            <person name="Kim Y."/>
            <person name="Shin H."/>
            <person name="Ryu S."/>
        </authorList>
    </citation>
    <scope>NUCLEOTIDE SEQUENCE [LARGE SCALE GENOMIC DNA]</scope>
</reference>
<dbReference type="EMBL" id="KC954774">
    <property type="protein sequence ID" value="AIA64555.1"/>
    <property type="molecule type" value="Genomic_DNA"/>
</dbReference>